<protein>
    <submittedName>
        <fullName evidence="3">Uncharacterized protein</fullName>
    </submittedName>
</protein>
<sequence>MYTTTTVAIGRGPMSGAGVGYGANRQELTIVVPWSPEFGAAYQQFVNGGFNNAAGGMGGLGGLSGGLPMGGGMSMGGFGGMPMGGGLSMGGGLPMGGGLSMGGFGASPMGGFGASPMGGFGASPMGGFGGASPMGGFGGVSPMGGLGGGNQIQGVPIGFGQYGIKILKQTRIYFCYPQLCCRRSNIGDAFVSNTFTKISNTMRALFILLSIGLLVTLIHYSNGNPIESSLSASEEDDSVESNESHTTAPSIDDESDEEKLHVAISDENEDVKLAKALEFLKTVQQSESDSNEKQADEASADSNVAKTNDPKIEKESSEE</sequence>
<feature type="region of interest" description="Disordered" evidence="1">
    <location>
        <begin position="283"/>
        <end position="319"/>
    </location>
</feature>
<keyword evidence="2" id="KW-0472">Membrane</keyword>
<keyword evidence="2" id="KW-0812">Transmembrane</keyword>
<organism evidence="3 4">
    <name type="scientific">Adineta ricciae</name>
    <name type="common">Rotifer</name>
    <dbReference type="NCBI Taxonomy" id="249248"/>
    <lineage>
        <taxon>Eukaryota</taxon>
        <taxon>Metazoa</taxon>
        <taxon>Spiralia</taxon>
        <taxon>Gnathifera</taxon>
        <taxon>Rotifera</taxon>
        <taxon>Eurotatoria</taxon>
        <taxon>Bdelloidea</taxon>
        <taxon>Adinetida</taxon>
        <taxon>Adinetidae</taxon>
        <taxon>Adineta</taxon>
    </lineage>
</organism>
<dbReference type="AlphaFoldDB" id="A0A813ZKB1"/>
<dbReference type="EMBL" id="CAJNOJ010000033">
    <property type="protein sequence ID" value="CAF0900131.1"/>
    <property type="molecule type" value="Genomic_DNA"/>
</dbReference>
<feature type="region of interest" description="Disordered" evidence="1">
    <location>
        <begin position="229"/>
        <end position="259"/>
    </location>
</feature>
<reference evidence="3" key="1">
    <citation type="submission" date="2021-02" db="EMBL/GenBank/DDBJ databases">
        <authorList>
            <person name="Nowell W R."/>
        </authorList>
    </citation>
    <scope>NUCLEOTIDE SEQUENCE</scope>
</reference>
<evidence type="ECO:0000256" key="2">
    <source>
        <dbReference type="SAM" id="Phobius"/>
    </source>
</evidence>
<feature type="transmembrane region" description="Helical" evidence="2">
    <location>
        <begin position="204"/>
        <end position="221"/>
    </location>
</feature>
<gene>
    <name evidence="3" type="ORF">EDS130_LOCUS9737</name>
</gene>
<name>A0A813ZKB1_ADIRI</name>
<dbReference type="Proteomes" id="UP000663852">
    <property type="component" value="Unassembled WGS sequence"/>
</dbReference>
<evidence type="ECO:0000313" key="3">
    <source>
        <dbReference type="EMBL" id="CAF0900131.1"/>
    </source>
</evidence>
<keyword evidence="2" id="KW-1133">Transmembrane helix</keyword>
<proteinExistence type="predicted"/>
<accession>A0A813ZKB1</accession>
<comment type="caution">
    <text evidence="3">The sequence shown here is derived from an EMBL/GenBank/DDBJ whole genome shotgun (WGS) entry which is preliminary data.</text>
</comment>
<evidence type="ECO:0000256" key="1">
    <source>
        <dbReference type="SAM" id="MobiDB-lite"/>
    </source>
</evidence>
<evidence type="ECO:0000313" key="4">
    <source>
        <dbReference type="Proteomes" id="UP000663852"/>
    </source>
</evidence>
<feature type="compositionally biased region" description="Basic and acidic residues" evidence="1">
    <location>
        <begin position="308"/>
        <end position="319"/>
    </location>
</feature>